<feature type="domain" description="IraD/Gp25-like" evidence="1">
    <location>
        <begin position="28"/>
        <end position="116"/>
    </location>
</feature>
<keyword evidence="3" id="KW-1185">Reference proteome</keyword>
<dbReference type="InterPro" id="IPR007048">
    <property type="entry name" value="IraD/Gp25-like"/>
</dbReference>
<evidence type="ECO:0000259" key="1">
    <source>
        <dbReference type="Pfam" id="PF04965"/>
    </source>
</evidence>
<reference evidence="3" key="1">
    <citation type="submission" date="2018-06" db="EMBL/GenBank/DDBJ databases">
        <title>Whole genome analysis of phage vB_ApiM_fHyAci03 infecting Acinetobacter pittii.</title>
        <authorList>
            <person name="Kiljunen S."/>
            <person name="Wicklund A."/>
            <person name="Skurnik M."/>
        </authorList>
    </citation>
    <scope>NUCLEOTIDE SEQUENCE [LARGE SCALE GENOMIC DNA]</scope>
</reference>
<name>A0A345AV28_9CAUD</name>
<accession>A0A345AV28</accession>
<evidence type="ECO:0000313" key="2">
    <source>
        <dbReference type="EMBL" id="AXF40761.1"/>
    </source>
</evidence>
<proteinExistence type="predicted"/>
<dbReference type="SUPFAM" id="SSF160719">
    <property type="entry name" value="gpW/gp25-like"/>
    <property type="match status" value="1"/>
</dbReference>
<evidence type="ECO:0000313" key="3">
    <source>
        <dbReference type="Proteomes" id="UP000255697"/>
    </source>
</evidence>
<sequence>MQNINDMYTDISPEMARAWNKDVAASVGARAVKNSLLGIITTPKGSRPFDPEFGCEIGDALFENMSPLTVSTVEKSITSAIRAYEPRIVRLGVTVQAQYDNNAIIVTVMFSILDNPDTLEQLKLQLSGARHQ</sequence>
<protein>
    <submittedName>
        <fullName evidence="2">Baseplate wedge subunit</fullName>
    </submittedName>
</protein>
<dbReference type="EMBL" id="MH460829">
    <property type="protein sequence ID" value="AXF40761.1"/>
    <property type="molecule type" value="Genomic_DNA"/>
</dbReference>
<gene>
    <name evidence="2" type="ORF">Ac3_200</name>
</gene>
<dbReference type="Pfam" id="PF04965">
    <property type="entry name" value="GPW_gp25"/>
    <property type="match status" value="1"/>
</dbReference>
<dbReference type="Gene3D" id="3.10.450.40">
    <property type="match status" value="1"/>
</dbReference>
<organism evidence="2 3">
    <name type="scientific">Acinetobacter phage vB_ApiM_fHyAci03</name>
    <dbReference type="NCBI Taxonomy" id="2269366"/>
    <lineage>
        <taxon>Viruses</taxon>
        <taxon>Duplodnaviria</taxon>
        <taxon>Heunggongvirae</taxon>
        <taxon>Uroviricota</taxon>
        <taxon>Caudoviricetes</taxon>
        <taxon>Pantevenvirales</taxon>
        <taxon>Straboviridae</taxon>
        <taxon>Twarogvirinae</taxon>
        <taxon>Lazarusvirus</taxon>
        <taxon>Lazarusvirus fhyacithree</taxon>
    </lineage>
</organism>
<dbReference type="Proteomes" id="UP000255697">
    <property type="component" value="Segment"/>
</dbReference>